<reference evidence="1 2" key="1">
    <citation type="submission" date="2013-02" db="EMBL/GenBank/DDBJ databases">
        <authorList>
            <person name="Harkins D.M."/>
            <person name="Durkin A.S."/>
            <person name="Brinkac L.M."/>
            <person name="Haft D.H."/>
            <person name="Selengut J.D."/>
            <person name="Sanka R."/>
            <person name="DePew J."/>
            <person name="Purushe J."/>
            <person name="Haake D.A."/>
            <person name="Matsunaga J."/>
            <person name="Vinetz J.M."/>
            <person name="Sutton G.G."/>
            <person name="Nierman W.C."/>
            <person name="Fouts D.E."/>
        </authorList>
    </citation>
    <scope>NUCLEOTIDE SEQUENCE [LARGE SCALE GENOMIC DNA]</scope>
    <source>
        <strain evidence="1 2">Ecochallenge</strain>
    </source>
</reference>
<dbReference type="EMBL" id="AHMI02000284">
    <property type="protein sequence ID" value="EMY12648.1"/>
    <property type="molecule type" value="Genomic_DNA"/>
</dbReference>
<gene>
    <name evidence="1" type="ORF">LEP1GSC043_3810</name>
</gene>
<dbReference type="AlphaFoldDB" id="N1TWI6"/>
<name>N1TWI6_9LEPT</name>
<protein>
    <submittedName>
        <fullName evidence="1">Uncharacterized protein</fullName>
    </submittedName>
</protein>
<organism evidence="1 2">
    <name type="scientific">Leptospira weilii str. Ecochallenge</name>
    <dbReference type="NCBI Taxonomy" id="1049986"/>
    <lineage>
        <taxon>Bacteria</taxon>
        <taxon>Pseudomonadati</taxon>
        <taxon>Spirochaetota</taxon>
        <taxon>Spirochaetia</taxon>
        <taxon>Leptospirales</taxon>
        <taxon>Leptospiraceae</taxon>
        <taxon>Leptospira</taxon>
    </lineage>
</organism>
<sequence length="48" mass="5725">MILCGTGIFNIIFLFYRQTHVRPEFTDIGKRSNFYLVRIPFEKIEAND</sequence>
<proteinExistence type="predicted"/>
<evidence type="ECO:0000313" key="2">
    <source>
        <dbReference type="Proteomes" id="UP000012249"/>
    </source>
</evidence>
<comment type="caution">
    <text evidence="1">The sequence shown here is derived from an EMBL/GenBank/DDBJ whole genome shotgun (WGS) entry which is preliminary data.</text>
</comment>
<dbReference type="Proteomes" id="UP000012249">
    <property type="component" value="Unassembled WGS sequence"/>
</dbReference>
<accession>N1TWI6</accession>
<evidence type="ECO:0000313" key="1">
    <source>
        <dbReference type="EMBL" id="EMY12648.1"/>
    </source>
</evidence>